<dbReference type="Pfam" id="PF07583">
    <property type="entry name" value="PSCyt2"/>
    <property type="match status" value="1"/>
</dbReference>
<feature type="domain" description="DUF1553" evidence="3">
    <location>
        <begin position="271"/>
        <end position="508"/>
    </location>
</feature>
<evidence type="ECO:0000259" key="3">
    <source>
        <dbReference type="Pfam" id="PF07587"/>
    </source>
</evidence>
<keyword evidence="1" id="KW-0175">Coiled coil</keyword>
<evidence type="ECO:0000259" key="2">
    <source>
        <dbReference type="Pfam" id="PF07583"/>
    </source>
</evidence>
<dbReference type="PANTHER" id="PTHR35889:SF3">
    <property type="entry name" value="F-BOX DOMAIN-CONTAINING PROTEIN"/>
    <property type="match status" value="1"/>
</dbReference>
<organism evidence="4 5">
    <name type="scientific">Frigoriglobus tundricola</name>
    <dbReference type="NCBI Taxonomy" id="2774151"/>
    <lineage>
        <taxon>Bacteria</taxon>
        <taxon>Pseudomonadati</taxon>
        <taxon>Planctomycetota</taxon>
        <taxon>Planctomycetia</taxon>
        <taxon>Gemmatales</taxon>
        <taxon>Gemmataceae</taxon>
        <taxon>Frigoriglobus</taxon>
    </lineage>
</organism>
<evidence type="ECO:0000256" key="1">
    <source>
        <dbReference type="SAM" id="Coils"/>
    </source>
</evidence>
<dbReference type="InterPro" id="IPR011444">
    <property type="entry name" value="DUF1549"/>
</dbReference>
<dbReference type="InterPro" id="IPR022655">
    <property type="entry name" value="DUF1553"/>
</dbReference>
<feature type="coiled-coil region" evidence="1">
    <location>
        <begin position="168"/>
        <end position="195"/>
    </location>
</feature>
<accession>A0A6M5YQG1</accession>
<keyword evidence="5" id="KW-1185">Reference proteome</keyword>
<proteinExistence type="predicted"/>
<gene>
    <name evidence="4" type="ORF">FTUN_3834</name>
</gene>
<dbReference type="KEGG" id="ftj:FTUN_3834"/>
<name>A0A6M5YQG1_9BACT</name>
<protein>
    <recommendedName>
        <fullName evidence="6">DUF1553 domain-containing protein</fullName>
    </recommendedName>
</protein>
<dbReference type="PANTHER" id="PTHR35889">
    <property type="entry name" value="CYCLOINULO-OLIGOSACCHARIDE FRUCTANOTRANSFERASE-RELATED"/>
    <property type="match status" value="1"/>
</dbReference>
<dbReference type="AlphaFoldDB" id="A0A6M5YQG1"/>
<evidence type="ECO:0000313" key="5">
    <source>
        <dbReference type="Proteomes" id="UP000503447"/>
    </source>
</evidence>
<dbReference type="EMBL" id="CP053452">
    <property type="protein sequence ID" value="QJW96277.1"/>
    <property type="molecule type" value="Genomic_DNA"/>
</dbReference>
<sequence length="538" mass="59730">MIDTLLASPQYGEKWARHWLDVARYAEDQAHTFDVKPKTQAWRYRDWVIAAFNSDMPYDRFVKLQLAGDLLPDAPDDPFTRFAGLGFLGLGAEYYKNTAAAQAIAEELDDRVDTVTRGFLGVTVACARCHDHKFDPIPTRDYYSLAGIYMGTNMSDAPLAPAGEVKAFNEAQNRVKQAEEKLKKVRAEIKKQKGGFRAPVANAFALKALGDEIPKLKKEVPPAPPVAHVISGNGAGMKVYIRGNPATTGDAAPKGFLQVLPSAAAAGDKFTRLDLANAIASRDNPLTARVIVNRVWAWHFGRGLVSTPSNFGALGDRPSHPELLDWLAVNFVKNGWSMKWLHKQIMTTATYQLESRPDLDNDKVDAANVYLWRGARKRLEIEDWRDTLLAVSGTLDPTLGGPTFDLRDANARRRTVYAKVSRHELNGLLRLFDFPDANVTADKRTVTTVPQQQLFALNSEFMIGRAKAFAQRVEVLGATDAERVAAAYRIAYGRAPEAAELDLAVKFLARPAKPDDKLTRWQQYAQVLLASNELMYVD</sequence>
<evidence type="ECO:0000313" key="4">
    <source>
        <dbReference type="EMBL" id="QJW96277.1"/>
    </source>
</evidence>
<feature type="domain" description="DUF1549" evidence="2">
    <location>
        <begin position="1"/>
        <end position="152"/>
    </location>
</feature>
<dbReference type="Proteomes" id="UP000503447">
    <property type="component" value="Chromosome"/>
</dbReference>
<evidence type="ECO:0008006" key="6">
    <source>
        <dbReference type="Google" id="ProtNLM"/>
    </source>
</evidence>
<reference evidence="5" key="1">
    <citation type="submission" date="2020-05" db="EMBL/GenBank/DDBJ databases">
        <title>Frigoriglobus tundricola gen. nov., sp. nov., a psychrotolerant cellulolytic planctomycete of the family Gemmataceae with two divergent copies of 16S rRNA gene.</title>
        <authorList>
            <person name="Kulichevskaya I.S."/>
            <person name="Ivanova A.A."/>
            <person name="Naumoff D.G."/>
            <person name="Beletsky A.V."/>
            <person name="Rijpstra W.I.C."/>
            <person name="Sinninghe Damste J.S."/>
            <person name="Mardanov A.V."/>
            <person name="Ravin N.V."/>
            <person name="Dedysh S.N."/>
        </authorList>
    </citation>
    <scope>NUCLEOTIDE SEQUENCE [LARGE SCALE GENOMIC DNA]</scope>
    <source>
        <strain evidence="5">PL17</strain>
    </source>
</reference>
<dbReference type="Pfam" id="PF07587">
    <property type="entry name" value="PSD1"/>
    <property type="match status" value="1"/>
</dbReference>